<dbReference type="Gene3D" id="3.40.630.30">
    <property type="match status" value="1"/>
</dbReference>
<proteinExistence type="predicted"/>
<dbReference type="RefSeq" id="WP_048473068.1">
    <property type="nucleotide sequence ID" value="NZ_JYNL01000065.1"/>
</dbReference>
<feature type="domain" description="N-acetyltransferase" evidence="1">
    <location>
        <begin position="51"/>
        <end position="208"/>
    </location>
</feature>
<reference evidence="2 3" key="1">
    <citation type="journal article" date="2015" name="Genome Biol. Evol.">
        <title>Characterization of Three Mycobacterium spp. with Potential Use in Bioremediation by Genome Sequencing and Comparative Genomics.</title>
        <authorList>
            <person name="Das S."/>
            <person name="Pettersson B.M."/>
            <person name="Behra P.R."/>
            <person name="Ramesh M."/>
            <person name="Dasgupta S."/>
            <person name="Bhattacharya A."/>
            <person name="Kirsebom L.A."/>
        </authorList>
    </citation>
    <scope>NUCLEOTIDE SEQUENCE [LARGE SCALE GENOMIC DNA]</scope>
    <source>
        <strain evidence="2 3">DSM 43826</strain>
    </source>
</reference>
<dbReference type="AlphaFoldDB" id="A0A0J6VJQ9"/>
<dbReference type="InterPro" id="IPR000182">
    <property type="entry name" value="GNAT_dom"/>
</dbReference>
<accession>A0A0J6VJQ9</accession>
<protein>
    <submittedName>
        <fullName evidence="2">Acetyltransferase (GNAT) family protein</fullName>
    </submittedName>
</protein>
<dbReference type="SUPFAM" id="SSF55729">
    <property type="entry name" value="Acyl-CoA N-acyltransferases (Nat)"/>
    <property type="match status" value="1"/>
</dbReference>
<dbReference type="GO" id="GO:0016747">
    <property type="term" value="F:acyltransferase activity, transferring groups other than amino-acyl groups"/>
    <property type="evidence" value="ECO:0007669"/>
    <property type="project" value="InterPro"/>
</dbReference>
<keyword evidence="3" id="KW-1185">Reference proteome</keyword>
<dbReference type="InterPro" id="IPR016181">
    <property type="entry name" value="Acyl_CoA_acyltransferase"/>
</dbReference>
<gene>
    <name evidence="2" type="ORF">MCHLDSM_05929</name>
</gene>
<name>A0A0J6VJQ9_9MYCO</name>
<sequence length="217" mass="23958">MARNTLKLISASTRDIENLGYWYDLAGVKADNRDEQIAQLLAAHTAGKLGVAFGNGLEGNLDRILTLDQSSWYHARLAVRTLTLNDETIGLAMFGAHQRLWQLLDTRVTGDERSLANFLASALAVSKLHILAIRPDYQCAGYGTRLIKKVLGVARADNVVMFYGQFSARRPHLRKFYESVGFKVGEAGEAMPFGMATGNPTDMIVVQPDECYFSTGR</sequence>
<evidence type="ECO:0000313" key="3">
    <source>
        <dbReference type="Proteomes" id="UP000036513"/>
    </source>
</evidence>
<dbReference type="STRING" id="37916.MCHLDSM_05929"/>
<dbReference type="Pfam" id="PF13508">
    <property type="entry name" value="Acetyltransf_7"/>
    <property type="match status" value="1"/>
</dbReference>
<comment type="caution">
    <text evidence="2">The sequence shown here is derived from an EMBL/GenBank/DDBJ whole genome shotgun (WGS) entry which is preliminary data.</text>
</comment>
<dbReference type="CDD" id="cd04301">
    <property type="entry name" value="NAT_SF"/>
    <property type="match status" value="1"/>
</dbReference>
<dbReference type="PROSITE" id="PS51186">
    <property type="entry name" value="GNAT"/>
    <property type="match status" value="1"/>
</dbReference>
<evidence type="ECO:0000259" key="1">
    <source>
        <dbReference type="PROSITE" id="PS51186"/>
    </source>
</evidence>
<organism evidence="2 3">
    <name type="scientific">Mycolicibacterium chlorophenolicum</name>
    <dbReference type="NCBI Taxonomy" id="37916"/>
    <lineage>
        <taxon>Bacteria</taxon>
        <taxon>Bacillati</taxon>
        <taxon>Actinomycetota</taxon>
        <taxon>Actinomycetes</taxon>
        <taxon>Mycobacteriales</taxon>
        <taxon>Mycobacteriaceae</taxon>
        <taxon>Mycolicibacterium</taxon>
    </lineage>
</organism>
<dbReference type="EMBL" id="JYNL01000065">
    <property type="protein sequence ID" value="KMO69817.1"/>
    <property type="molecule type" value="Genomic_DNA"/>
</dbReference>
<dbReference type="PATRIC" id="fig|37916.4.peg.5949"/>
<evidence type="ECO:0000313" key="2">
    <source>
        <dbReference type="EMBL" id="KMO69817.1"/>
    </source>
</evidence>
<keyword evidence="2" id="KW-0808">Transferase</keyword>
<dbReference type="Proteomes" id="UP000036513">
    <property type="component" value="Unassembled WGS sequence"/>
</dbReference>